<name>A0A7D8YYW6_9HELO</name>
<sequence>MPSAQDSEPVSTKSTQLCNPQVNKIVSNALYLTFNAPKVDDYHRGIFLTYAPLVGLSEPTTSGTLFHATWALEKRSVKDISTSSSLVLLYRVATIDLEHDFNKINHVLEQVPLGKEKREKGLGKKTQGNPKLGGYNCVIWTGDALRALSNAGLIDLGGKDADAVMAEARALAGPEDAKTMVGKDFGGLTVIE</sequence>
<dbReference type="Proteomes" id="UP000481288">
    <property type="component" value="Unassembled WGS sequence"/>
</dbReference>
<dbReference type="InterPro" id="IPR046670">
    <property type="entry name" value="DUF6540"/>
</dbReference>
<accession>A0A7D8YYW6</accession>
<evidence type="ECO:0000313" key="1">
    <source>
        <dbReference type="EMBL" id="TVY58936.1"/>
    </source>
</evidence>
<dbReference type="EMBL" id="QGMG01000020">
    <property type="protein sequence ID" value="TVY58936.1"/>
    <property type="molecule type" value="Genomic_DNA"/>
</dbReference>
<protein>
    <submittedName>
        <fullName evidence="1">Uncharacterized protein</fullName>
    </submittedName>
</protein>
<dbReference type="Pfam" id="PF20174">
    <property type="entry name" value="DUF6540"/>
    <property type="match status" value="1"/>
</dbReference>
<dbReference type="AlphaFoldDB" id="A0A7D8YYW6"/>
<reference evidence="1 2" key="1">
    <citation type="submission" date="2018-05" db="EMBL/GenBank/DDBJ databases">
        <title>Whole genome sequencing for identification of molecular markers to develop diagnostic detection tools for the regulated plant pathogen Lachnellula willkommii.</title>
        <authorList>
            <person name="Giroux E."/>
            <person name="Bilodeau G."/>
        </authorList>
    </citation>
    <scope>NUCLEOTIDE SEQUENCE [LARGE SCALE GENOMIC DNA]</scope>
    <source>
        <strain evidence="1 2">CBS 625.97</strain>
    </source>
</reference>
<organism evidence="1 2">
    <name type="scientific">Lachnellula cervina</name>
    <dbReference type="NCBI Taxonomy" id="1316786"/>
    <lineage>
        <taxon>Eukaryota</taxon>
        <taxon>Fungi</taxon>
        <taxon>Dikarya</taxon>
        <taxon>Ascomycota</taxon>
        <taxon>Pezizomycotina</taxon>
        <taxon>Leotiomycetes</taxon>
        <taxon>Helotiales</taxon>
        <taxon>Lachnaceae</taxon>
        <taxon>Lachnellula</taxon>
    </lineage>
</organism>
<proteinExistence type="predicted"/>
<evidence type="ECO:0000313" key="2">
    <source>
        <dbReference type="Proteomes" id="UP000481288"/>
    </source>
</evidence>
<gene>
    <name evidence="1" type="ORF">LCER1_G000790</name>
</gene>
<dbReference type="OrthoDB" id="3016366at2759"/>
<comment type="caution">
    <text evidence="1">The sequence shown here is derived from an EMBL/GenBank/DDBJ whole genome shotgun (WGS) entry which is preliminary data.</text>
</comment>
<keyword evidence="2" id="KW-1185">Reference proteome</keyword>